<dbReference type="SUPFAM" id="SSF51556">
    <property type="entry name" value="Metallo-dependent hydrolases"/>
    <property type="match status" value="1"/>
</dbReference>
<dbReference type="GO" id="GO:0016787">
    <property type="term" value="F:hydrolase activity"/>
    <property type="evidence" value="ECO:0007669"/>
    <property type="project" value="UniProtKB-KW"/>
</dbReference>
<feature type="domain" description="Amidohydrolase-related" evidence="2">
    <location>
        <begin position="47"/>
        <end position="329"/>
    </location>
</feature>
<keyword evidence="3" id="KW-0378">Hydrolase</keyword>
<protein>
    <submittedName>
        <fullName evidence="3">Amidohydrolase</fullName>
    </submittedName>
</protein>
<dbReference type="GO" id="GO:0005737">
    <property type="term" value="C:cytoplasm"/>
    <property type="evidence" value="ECO:0007669"/>
    <property type="project" value="TreeGrafter"/>
</dbReference>
<evidence type="ECO:0000313" key="3">
    <source>
        <dbReference type="EMBL" id="AVO56392.1"/>
    </source>
</evidence>
<accession>A0A2R3QXG7</accession>
<dbReference type="PANTHER" id="PTHR21240:SF28">
    <property type="entry name" value="ISO-OROTATE DECARBOXYLASE (EUROFUNG)"/>
    <property type="match status" value="1"/>
</dbReference>
<dbReference type="Gene3D" id="3.20.20.140">
    <property type="entry name" value="Metal-dependent hydrolases"/>
    <property type="match status" value="1"/>
</dbReference>
<reference evidence="3 4" key="1">
    <citation type="submission" date="2018-03" db="EMBL/GenBank/DDBJ databases">
        <title>Complete genome sequence and methylome analysis of Pseudomonas mendocina NEB 698.</title>
        <authorList>
            <person name="Morgan R.D."/>
        </authorList>
    </citation>
    <scope>NUCLEOTIDE SEQUENCE [LARGE SCALE GENOMIC DNA]</scope>
    <source>
        <strain evidence="3 4">NEB698</strain>
    </source>
</reference>
<dbReference type="InterPro" id="IPR032465">
    <property type="entry name" value="ACMSD"/>
</dbReference>
<evidence type="ECO:0000256" key="1">
    <source>
        <dbReference type="ARBA" id="ARBA00023239"/>
    </source>
</evidence>
<dbReference type="Proteomes" id="UP000238327">
    <property type="component" value="Chromosome"/>
</dbReference>
<evidence type="ECO:0000313" key="4">
    <source>
        <dbReference type="Proteomes" id="UP000238327"/>
    </source>
</evidence>
<evidence type="ECO:0000259" key="2">
    <source>
        <dbReference type="Pfam" id="PF04909"/>
    </source>
</evidence>
<dbReference type="GO" id="GO:0016831">
    <property type="term" value="F:carboxy-lyase activity"/>
    <property type="evidence" value="ECO:0007669"/>
    <property type="project" value="InterPro"/>
</dbReference>
<dbReference type="OrthoDB" id="149172at2"/>
<dbReference type="Pfam" id="PF04909">
    <property type="entry name" value="Amidohydro_2"/>
    <property type="match status" value="1"/>
</dbReference>
<dbReference type="InterPro" id="IPR006680">
    <property type="entry name" value="Amidohydro-rel"/>
</dbReference>
<dbReference type="AlphaFoldDB" id="A0A2R3QXG7"/>
<gene>
    <name evidence="3" type="ORF">C7A17_25030</name>
</gene>
<organism evidence="3 4">
    <name type="scientific">Ectopseudomonas mendocina</name>
    <name type="common">Pseudomonas mendocina</name>
    <dbReference type="NCBI Taxonomy" id="300"/>
    <lineage>
        <taxon>Bacteria</taxon>
        <taxon>Pseudomonadati</taxon>
        <taxon>Pseudomonadota</taxon>
        <taxon>Gammaproteobacteria</taxon>
        <taxon>Pseudomonadales</taxon>
        <taxon>Pseudomonadaceae</taxon>
        <taxon>Ectopseudomonas</taxon>
    </lineage>
</organism>
<proteinExistence type="predicted"/>
<name>A0A2R3QXG7_ECTME</name>
<sequence length="394" mass="41773">MVGAGALVGASLLAENLPGLGSASQSGAPESEEAPVSVEPHSASWRVDVHHHLLPPFYVEALQRAGFGGVAGQTLPPWTPEHSLALLDAQGIQAALMSLPAPAVDFAEPAARAELARRCNEYAAELVQRQANRFGTFATLPLPSTAEACTEAIHALDVLKADGVMLLASSSGVFLGDPRLDELMAELDRREATVFVQPNLHPSSQTLAVEAPGFVLELVCDTTRAAVNLMLSGTMERYPGIRWILANAGGFLPYAAWRVSLANAIPEFQERVPQGVMSYLQRFYFDTALAPSAPTQAVLHELVEPRQVLFGSGFPIAPPALVEQQLAELGSASPWSATQLAGIARGHGLSLFPRFAKAGEAVVAAPRHASESTLHRLGRTATQPLAALAQRLKD</sequence>
<dbReference type="PANTHER" id="PTHR21240">
    <property type="entry name" value="2-AMINO-3-CARBOXYLMUCONATE-6-SEMIALDEHYDE DECARBOXYLASE"/>
    <property type="match status" value="1"/>
</dbReference>
<dbReference type="InterPro" id="IPR032466">
    <property type="entry name" value="Metal_Hydrolase"/>
</dbReference>
<dbReference type="EMBL" id="CP027657">
    <property type="protein sequence ID" value="AVO56392.1"/>
    <property type="molecule type" value="Genomic_DNA"/>
</dbReference>
<keyword evidence="1" id="KW-0456">Lyase</keyword>
<dbReference type="GO" id="GO:0019748">
    <property type="term" value="P:secondary metabolic process"/>
    <property type="evidence" value="ECO:0007669"/>
    <property type="project" value="TreeGrafter"/>
</dbReference>